<dbReference type="GeneID" id="92047729"/>
<evidence type="ECO:0000313" key="3">
    <source>
        <dbReference type="Proteomes" id="UP001433268"/>
    </source>
</evidence>
<proteinExistence type="predicted"/>
<evidence type="ECO:0000313" key="2">
    <source>
        <dbReference type="EMBL" id="KAK8075691.1"/>
    </source>
</evidence>
<dbReference type="RefSeq" id="XP_066666631.1">
    <property type="nucleotide sequence ID" value="XM_066814669.1"/>
</dbReference>
<dbReference type="EMBL" id="JAQQWN010000007">
    <property type="protein sequence ID" value="KAK8075691.1"/>
    <property type="molecule type" value="Genomic_DNA"/>
</dbReference>
<keyword evidence="3" id="KW-1185">Reference proteome</keyword>
<reference evidence="2 3" key="1">
    <citation type="submission" date="2023-01" db="EMBL/GenBank/DDBJ databases">
        <title>Analysis of 21 Apiospora genomes using comparative genomics revels a genus with tremendous synthesis potential of carbohydrate active enzymes and secondary metabolites.</title>
        <authorList>
            <person name="Sorensen T."/>
        </authorList>
    </citation>
    <scope>NUCLEOTIDE SEQUENCE [LARGE SCALE GENOMIC DNA]</scope>
    <source>
        <strain evidence="2 3">CBS 114990</strain>
    </source>
</reference>
<name>A0ABR1VWQ4_9PEZI</name>
<organism evidence="2 3">
    <name type="scientific">Apiospora hydei</name>
    <dbReference type="NCBI Taxonomy" id="1337664"/>
    <lineage>
        <taxon>Eukaryota</taxon>
        <taxon>Fungi</taxon>
        <taxon>Dikarya</taxon>
        <taxon>Ascomycota</taxon>
        <taxon>Pezizomycotina</taxon>
        <taxon>Sordariomycetes</taxon>
        <taxon>Xylariomycetidae</taxon>
        <taxon>Amphisphaeriales</taxon>
        <taxon>Apiosporaceae</taxon>
        <taxon>Apiospora</taxon>
    </lineage>
</organism>
<dbReference type="Proteomes" id="UP001433268">
    <property type="component" value="Unassembled WGS sequence"/>
</dbReference>
<feature type="region of interest" description="Disordered" evidence="1">
    <location>
        <begin position="365"/>
        <end position="387"/>
    </location>
</feature>
<evidence type="ECO:0000256" key="1">
    <source>
        <dbReference type="SAM" id="MobiDB-lite"/>
    </source>
</evidence>
<sequence length="387" mass="39040">MPSPSVVGASRILGYAAMLAQASLGAAGPLPGAVGEREVACDANNSLLKEFRVTSHTAEASSFCSKYVHAEPTAMAAAAGTVSIAAHPMKFYSMEAYQADAAPLTYGSPPTASPVPGSPGCFGHSGDTPCAVSQQKRSMPTAPPMLRDLPLVQESSSSAAAPALPSFVDSAYPPTSVSNACSCLLSSSSPSSTQPAVAAAAATSTGASAACTTVTGSYPATTVPAFCNPALHTNAPSLANPNNMPVATMTVGAVSNKVDCCSSCAGIFNCVAWQFVPAYTGEPSEKLPGGFDPWGRGDCQVVYHTGAPDEAKNVTTNDALAVCPNGKVHEMLSGSNNPPVADGASTEQWNNVYFNGWNQGSCGMPLNAGQSGDSPGMGDKSNLCPGS</sequence>
<comment type="caution">
    <text evidence="2">The sequence shown here is derived from an EMBL/GenBank/DDBJ whole genome shotgun (WGS) entry which is preliminary data.</text>
</comment>
<protein>
    <submittedName>
        <fullName evidence="2">Uncharacterized protein</fullName>
    </submittedName>
</protein>
<gene>
    <name evidence="2" type="ORF">PG997_010354</name>
</gene>
<accession>A0ABR1VWQ4</accession>